<name>A0A0F9QLL6_9ZZZZ</name>
<evidence type="ECO:0000313" key="1">
    <source>
        <dbReference type="EMBL" id="KKN43309.1"/>
    </source>
</evidence>
<dbReference type="AlphaFoldDB" id="A0A0F9QLL6"/>
<sequence>MNVWITHYIDRFPLKTAVKFLEPDNTFKKIFKGNINSSQPQKYLPKIKETVDLMEKEDFLLIAGSSVLSLMWCSIFYKRFGHLNLLIWDAVEQKYVKRSVS</sequence>
<dbReference type="EMBL" id="LAZR01001520">
    <property type="protein sequence ID" value="KKN43309.1"/>
    <property type="molecule type" value="Genomic_DNA"/>
</dbReference>
<accession>A0A0F9QLL6</accession>
<organism evidence="1">
    <name type="scientific">marine sediment metagenome</name>
    <dbReference type="NCBI Taxonomy" id="412755"/>
    <lineage>
        <taxon>unclassified sequences</taxon>
        <taxon>metagenomes</taxon>
        <taxon>ecological metagenomes</taxon>
    </lineage>
</organism>
<protein>
    <submittedName>
        <fullName evidence="1">Uncharacterized protein</fullName>
    </submittedName>
</protein>
<proteinExistence type="predicted"/>
<gene>
    <name evidence="1" type="ORF">LCGC14_0704610</name>
</gene>
<comment type="caution">
    <text evidence="1">The sequence shown here is derived from an EMBL/GenBank/DDBJ whole genome shotgun (WGS) entry which is preliminary data.</text>
</comment>
<dbReference type="Pfam" id="PF23992">
    <property type="entry name" value="Pam3_gp32"/>
    <property type="match status" value="1"/>
</dbReference>
<dbReference type="InterPro" id="IPR057116">
    <property type="entry name" value="Pam3_gp32"/>
</dbReference>
<reference evidence="1" key="1">
    <citation type="journal article" date="2015" name="Nature">
        <title>Complex archaea that bridge the gap between prokaryotes and eukaryotes.</title>
        <authorList>
            <person name="Spang A."/>
            <person name="Saw J.H."/>
            <person name="Jorgensen S.L."/>
            <person name="Zaremba-Niedzwiedzka K."/>
            <person name="Martijn J."/>
            <person name="Lind A.E."/>
            <person name="van Eijk R."/>
            <person name="Schleper C."/>
            <person name="Guy L."/>
            <person name="Ettema T.J."/>
        </authorList>
    </citation>
    <scope>NUCLEOTIDE SEQUENCE</scope>
</reference>